<evidence type="ECO:0000313" key="2">
    <source>
        <dbReference type="Proteomes" id="UP000298458"/>
    </source>
</evidence>
<dbReference type="RefSeq" id="WP_135766680.1">
    <property type="nucleotide sequence ID" value="NZ_RQET01000002.1"/>
</dbReference>
<keyword evidence="2" id="KW-1185">Reference proteome</keyword>
<gene>
    <name evidence="1" type="ORF">EHO60_02930</name>
</gene>
<sequence length="97" mass="11418">MWGRGFAFILFLFLGDCYTSTLFYFDNIRMKEVPPEVRSGLYKQEESDCKENLEAILERIRKKSPNATNVRDLEIFKTDLGFGNHCLRVRYGLEISR</sequence>
<accession>A0A4V3JE18</accession>
<reference evidence="1" key="1">
    <citation type="journal article" date="2019" name="PLoS Negl. Trop. Dis.">
        <title>Revisiting the worldwide diversity of Leptospira species in the environment.</title>
        <authorList>
            <person name="Vincent A.T."/>
            <person name="Schiettekatte O."/>
            <person name="Bourhy P."/>
            <person name="Veyrier F.J."/>
            <person name="Picardeau M."/>
        </authorList>
    </citation>
    <scope>NUCLEOTIDE SEQUENCE [LARGE SCALE GENOMIC DNA]</scope>
    <source>
        <strain evidence="1">SSW15</strain>
    </source>
</reference>
<dbReference type="Proteomes" id="UP000298458">
    <property type="component" value="Unassembled WGS sequence"/>
</dbReference>
<proteinExistence type="predicted"/>
<dbReference type="AlphaFoldDB" id="A0A4V3JE18"/>
<protein>
    <submittedName>
        <fullName evidence="1">Uncharacterized protein</fullName>
    </submittedName>
</protein>
<evidence type="ECO:0000313" key="1">
    <source>
        <dbReference type="EMBL" id="TGK13170.1"/>
    </source>
</evidence>
<name>A0A4V3JE18_9LEPT</name>
<dbReference type="OrthoDB" id="330738at2"/>
<organism evidence="1 2">
    <name type="scientific">Leptospira fletcheri</name>
    <dbReference type="NCBI Taxonomy" id="2484981"/>
    <lineage>
        <taxon>Bacteria</taxon>
        <taxon>Pseudomonadati</taxon>
        <taxon>Spirochaetota</taxon>
        <taxon>Spirochaetia</taxon>
        <taxon>Leptospirales</taxon>
        <taxon>Leptospiraceae</taxon>
        <taxon>Leptospira</taxon>
    </lineage>
</organism>
<comment type="caution">
    <text evidence="1">The sequence shown here is derived from an EMBL/GenBank/DDBJ whole genome shotgun (WGS) entry which is preliminary data.</text>
</comment>
<dbReference type="EMBL" id="RQET01000002">
    <property type="protein sequence ID" value="TGK13170.1"/>
    <property type="molecule type" value="Genomic_DNA"/>
</dbReference>